<reference evidence="4" key="1">
    <citation type="submission" date="2021-01" db="EMBL/GenBank/DDBJ databases">
        <title>Whole genome shotgun sequence of Virgisporangium aurantiacum NBRC 16421.</title>
        <authorList>
            <person name="Komaki H."/>
            <person name="Tamura T."/>
        </authorList>
    </citation>
    <scope>NUCLEOTIDE SEQUENCE</scope>
    <source>
        <strain evidence="4">NBRC 16421</strain>
    </source>
</reference>
<keyword evidence="1 2" id="KW-0129">CBS domain</keyword>
<keyword evidence="5" id="KW-1185">Reference proteome</keyword>
<sequence>MDETPGSATDPRHRPPIVRDAMRPVVISVGRRAHIAAAAYLMRRAHQTALVVTADDESRRPIGIVTVTDIAQAVADGMDVNEARVEELGGRRPITVRPETSVGDAIALMASAGVRHLPVVEDGQLVGLLDIADAYVRPV</sequence>
<dbReference type="SMART" id="SM00116">
    <property type="entry name" value="CBS"/>
    <property type="match status" value="2"/>
</dbReference>
<dbReference type="Pfam" id="PF00571">
    <property type="entry name" value="CBS"/>
    <property type="match status" value="2"/>
</dbReference>
<keyword evidence="4" id="KW-0418">Kinase</keyword>
<evidence type="ECO:0000256" key="1">
    <source>
        <dbReference type="ARBA" id="ARBA00023122"/>
    </source>
</evidence>
<name>A0A8J3Z0Z3_9ACTN</name>
<organism evidence="4 5">
    <name type="scientific">Virgisporangium aurantiacum</name>
    <dbReference type="NCBI Taxonomy" id="175570"/>
    <lineage>
        <taxon>Bacteria</taxon>
        <taxon>Bacillati</taxon>
        <taxon>Actinomycetota</taxon>
        <taxon>Actinomycetes</taxon>
        <taxon>Micromonosporales</taxon>
        <taxon>Micromonosporaceae</taxon>
        <taxon>Virgisporangium</taxon>
    </lineage>
</organism>
<dbReference type="GO" id="GO:0016301">
    <property type="term" value="F:kinase activity"/>
    <property type="evidence" value="ECO:0007669"/>
    <property type="project" value="UniProtKB-KW"/>
</dbReference>
<dbReference type="InterPro" id="IPR000644">
    <property type="entry name" value="CBS_dom"/>
</dbReference>
<dbReference type="SUPFAM" id="SSF54631">
    <property type="entry name" value="CBS-domain pair"/>
    <property type="match status" value="1"/>
</dbReference>
<dbReference type="Gene3D" id="3.10.580.10">
    <property type="entry name" value="CBS-domain"/>
    <property type="match status" value="1"/>
</dbReference>
<dbReference type="PROSITE" id="PS51371">
    <property type="entry name" value="CBS"/>
    <property type="match status" value="2"/>
</dbReference>
<feature type="domain" description="CBS" evidence="3">
    <location>
        <begin position="22"/>
        <end position="80"/>
    </location>
</feature>
<dbReference type="InterPro" id="IPR046342">
    <property type="entry name" value="CBS_dom_sf"/>
</dbReference>
<proteinExistence type="predicted"/>
<dbReference type="InterPro" id="IPR051257">
    <property type="entry name" value="Diverse_CBS-Domain"/>
</dbReference>
<gene>
    <name evidence="4" type="ORF">Vau01_018530</name>
</gene>
<dbReference type="Proteomes" id="UP000612585">
    <property type="component" value="Unassembled WGS sequence"/>
</dbReference>
<dbReference type="RefSeq" id="WP_203989252.1">
    <property type="nucleotide sequence ID" value="NZ_BOPG01000012.1"/>
</dbReference>
<evidence type="ECO:0000313" key="4">
    <source>
        <dbReference type="EMBL" id="GIJ54337.1"/>
    </source>
</evidence>
<keyword evidence="4" id="KW-0808">Transferase</keyword>
<dbReference type="AlphaFoldDB" id="A0A8J3Z0Z3"/>
<evidence type="ECO:0000313" key="5">
    <source>
        <dbReference type="Proteomes" id="UP000612585"/>
    </source>
</evidence>
<dbReference type="EMBL" id="BOPG01000012">
    <property type="protein sequence ID" value="GIJ54337.1"/>
    <property type="molecule type" value="Genomic_DNA"/>
</dbReference>
<evidence type="ECO:0000259" key="3">
    <source>
        <dbReference type="PROSITE" id="PS51371"/>
    </source>
</evidence>
<protein>
    <submittedName>
        <fullName evidence="4">Histidine kinase</fullName>
    </submittedName>
</protein>
<evidence type="ECO:0000256" key="2">
    <source>
        <dbReference type="PROSITE-ProRule" id="PRU00703"/>
    </source>
</evidence>
<accession>A0A8J3Z0Z3</accession>
<comment type="caution">
    <text evidence="4">The sequence shown here is derived from an EMBL/GenBank/DDBJ whole genome shotgun (WGS) entry which is preliminary data.</text>
</comment>
<dbReference type="PANTHER" id="PTHR43080">
    <property type="entry name" value="CBS DOMAIN-CONTAINING PROTEIN CBSX3, MITOCHONDRIAL"/>
    <property type="match status" value="1"/>
</dbReference>
<dbReference type="PANTHER" id="PTHR43080:SF2">
    <property type="entry name" value="CBS DOMAIN-CONTAINING PROTEIN"/>
    <property type="match status" value="1"/>
</dbReference>
<feature type="domain" description="CBS" evidence="3">
    <location>
        <begin position="89"/>
        <end position="139"/>
    </location>
</feature>